<name>A0AAN8L599_9TELE</name>
<dbReference type="Proteomes" id="UP001356427">
    <property type="component" value="Unassembled WGS sequence"/>
</dbReference>
<reference evidence="1 2" key="1">
    <citation type="submission" date="2021-04" db="EMBL/GenBank/DDBJ databases">
        <authorList>
            <person name="De Guttry C."/>
            <person name="Zahm M."/>
            <person name="Klopp C."/>
            <person name="Cabau C."/>
            <person name="Louis A."/>
            <person name="Berthelot C."/>
            <person name="Parey E."/>
            <person name="Roest Crollius H."/>
            <person name="Montfort J."/>
            <person name="Robinson-Rechavi M."/>
            <person name="Bucao C."/>
            <person name="Bouchez O."/>
            <person name="Gislard M."/>
            <person name="Lluch J."/>
            <person name="Milhes M."/>
            <person name="Lampietro C."/>
            <person name="Lopez Roques C."/>
            <person name="Donnadieu C."/>
            <person name="Braasch I."/>
            <person name="Desvignes T."/>
            <person name="Postlethwait J."/>
            <person name="Bobe J."/>
            <person name="Wedekind C."/>
            <person name="Guiguen Y."/>
        </authorList>
    </citation>
    <scope>NUCLEOTIDE SEQUENCE [LARGE SCALE GENOMIC DNA]</scope>
    <source>
        <strain evidence="1">Cs_M1</strain>
        <tissue evidence="1">Blood</tissue>
    </source>
</reference>
<keyword evidence="2" id="KW-1185">Reference proteome</keyword>
<protein>
    <submittedName>
        <fullName evidence="1">Uncharacterized protein</fullName>
    </submittedName>
</protein>
<accession>A0AAN8L599</accession>
<evidence type="ECO:0000313" key="1">
    <source>
        <dbReference type="EMBL" id="KAK6299546.1"/>
    </source>
</evidence>
<dbReference type="AlphaFoldDB" id="A0AAN8L599"/>
<comment type="caution">
    <text evidence="1">The sequence shown here is derived from an EMBL/GenBank/DDBJ whole genome shotgun (WGS) entry which is preliminary data.</text>
</comment>
<gene>
    <name evidence="1" type="ORF">J4Q44_G00295790</name>
</gene>
<sequence>MRRKTNDRLCRCVINRAKQLFWKSSTHRIASDVYAEELEAFYLLHCGPVDVDGGVLSLLSPEVHDQLLRFVDVEGEVIFLAPLRQGPHLLPVGCLVIVGPAMLRCISYD</sequence>
<organism evidence="1 2">
    <name type="scientific">Coregonus suidteri</name>
    <dbReference type="NCBI Taxonomy" id="861788"/>
    <lineage>
        <taxon>Eukaryota</taxon>
        <taxon>Metazoa</taxon>
        <taxon>Chordata</taxon>
        <taxon>Craniata</taxon>
        <taxon>Vertebrata</taxon>
        <taxon>Euteleostomi</taxon>
        <taxon>Actinopterygii</taxon>
        <taxon>Neopterygii</taxon>
        <taxon>Teleostei</taxon>
        <taxon>Protacanthopterygii</taxon>
        <taxon>Salmoniformes</taxon>
        <taxon>Salmonidae</taxon>
        <taxon>Coregoninae</taxon>
        <taxon>Coregonus</taxon>
    </lineage>
</organism>
<evidence type="ECO:0000313" key="2">
    <source>
        <dbReference type="Proteomes" id="UP001356427"/>
    </source>
</evidence>
<dbReference type="EMBL" id="JAGTTL010000028">
    <property type="protein sequence ID" value="KAK6299546.1"/>
    <property type="molecule type" value="Genomic_DNA"/>
</dbReference>
<proteinExistence type="predicted"/>